<dbReference type="Pfam" id="PF00933">
    <property type="entry name" value="Glyco_hydro_3"/>
    <property type="match status" value="1"/>
</dbReference>
<dbReference type="SUPFAM" id="SSF52279">
    <property type="entry name" value="Beta-D-glucan exohydrolase, C-terminal domain"/>
    <property type="match status" value="1"/>
</dbReference>
<evidence type="ECO:0000256" key="6">
    <source>
        <dbReference type="ARBA" id="ARBA00023295"/>
    </source>
</evidence>
<sequence length="707" mass="78869">MDNRQLEDLLASMTLKEKFGQLTQITGELYVGKVDDEMVETGPSYPGHVLEEETLYAIGSVIGASSAKMTNRIQAEYLKKSRLKIPLLFMHDAIHGYRTIFPIPLGLSCSWDERILRRVAEETASELRAAGIHVNFSPMVDLVRDARWGRVMESFGEDHLLSGNLGKAMIEGYQKVSDGRISPAGVAACLKHFAAYGAGIAGKDYNTVDMSLREFYEYYGKPYEIALQEKPRFVMSSFNTFNGVPVTASPAMLKEILRGQYGFEDLLISDWGAVAELMKHRVAGDGREAAELALNAGVDIEMVSTHYLAHFEEIVEKRPDLLRDVDAAVRKVLRLKNELGLFEHPYADEAAEDTILLNPDALAFAEEAGRRSCVLLKNENETLPMRPEHRNVVLVGPFARTRELLGNWACKGRFRDVVSLKEGLKQADGSRSVAAFDTLEDCPRDVLERCDYIVVAIGEHWEKSGEGHSSVKLEPEDEQQRLIRAVKATGRPYACVCFSGRPLALQDIVDDMPALLWCWYPGTRAGAAVASLLTGQATPSGKLTMSFPRYSAQTPIYYNEYSSGRPANASSYSSRYQDCGIGPLFPFGHGLTYAGATYSDFGISGSRITDTEDLKVTFKIRNPSRYDYSEIVILYIEDLVSKTVRPVREMKAYRVVEVPAYAAVDVEMSVSLEDLKYLDADLRRTVEPGAFRIYVNDLDRPAFTIEY</sequence>
<dbReference type="RefSeq" id="WP_185132274.1">
    <property type="nucleotide sequence ID" value="NZ_JACJVO010000034.1"/>
</dbReference>
<evidence type="ECO:0000313" key="9">
    <source>
        <dbReference type="Proteomes" id="UP000564644"/>
    </source>
</evidence>
<evidence type="ECO:0000256" key="1">
    <source>
        <dbReference type="ARBA" id="ARBA00000448"/>
    </source>
</evidence>
<dbReference type="AlphaFoldDB" id="A0A7X0W028"/>
<keyword evidence="9" id="KW-1185">Reference proteome</keyword>
<dbReference type="SMART" id="SM01217">
    <property type="entry name" value="Fn3_like"/>
    <property type="match status" value="1"/>
</dbReference>
<dbReference type="InterPro" id="IPR036881">
    <property type="entry name" value="Glyco_hydro_3_C_sf"/>
</dbReference>
<dbReference type="GO" id="GO:0008422">
    <property type="term" value="F:beta-glucosidase activity"/>
    <property type="evidence" value="ECO:0007669"/>
    <property type="project" value="UniProtKB-EC"/>
</dbReference>
<dbReference type="Gene3D" id="3.40.50.1700">
    <property type="entry name" value="Glycoside hydrolase family 3 C-terminal domain"/>
    <property type="match status" value="1"/>
</dbReference>
<comment type="similarity">
    <text evidence="2">Belongs to the glycosyl hydrolase 3 family.</text>
</comment>
<feature type="domain" description="Fibronectin type III-like" evidence="7">
    <location>
        <begin position="630"/>
        <end position="699"/>
    </location>
</feature>
<evidence type="ECO:0000256" key="3">
    <source>
        <dbReference type="ARBA" id="ARBA00012744"/>
    </source>
</evidence>
<dbReference type="PRINTS" id="PR00133">
    <property type="entry name" value="GLHYDRLASE3"/>
</dbReference>
<gene>
    <name evidence="8" type="ORF">H7C18_27195</name>
</gene>
<evidence type="ECO:0000313" key="8">
    <source>
        <dbReference type="EMBL" id="MBB6734618.1"/>
    </source>
</evidence>
<comment type="caution">
    <text evidence="8">The sequence shown here is derived from an EMBL/GenBank/DDBJ whole genome shotgun (WGS) entry which is preliminary data.</text>
</comment>
<dbReference type="InterPro" id="IPR036962">
    <property type="entry name" value="Glyco_hydro_3_N_sf"/>
</dbReference>
<dbReference type="SUPFAM" id="SSF51445">
    <property type="entry name" value="(Trans)glycosidases"/>
    <property type="match status" value="1"/>
</dbReference>
<name>A0A7X0W028_9BACL</name>
<dbReference type="EC" id="3.2.1.21" evidence="3"/>
<evidence type="ECO:0000256" key="2">
    <source>
        <dbReference type="ARBA" id="ARBA00005336"/>
    </source>
</evidence>
<proteinExistence type="inferred from homology"/>
<dbReference type="InterPro" id="IPR051915">
    <property type="entry name" value="Cellulose_Degrad_GH3"/>
</dbReference>
<dbReference type="Pfam" id="PF14310">
    <property type="entry name" value="Fn3-like"/>
    <property type="match status" value="1"/>
</dbReference>
<evidence type="ECO:0000259" key="7">
    <source>
        <dbReference type="SMART" id="SM01217"/>
    </source>
</evidence>
<keyword evidence="6" id="KW-0326">Glycosidase</keyword>
<dbReference type="GO" id="GO:0009251">
    <property type="term" value="P:glucan catabolic process"/>
    <property type="evidence" value="ECO:0007669"/>
    <property type="project" value="TreeGrafter"/>
</dbReference>
<protein>
    <recommendedName>
        <fullName evidence="3">beta-glucosidase</fullName>
        <ecNumber evidence="3">3.2.1.21</ecNumber>
    </recommendedName>
</protein>
<dbReference type="Proteomes" id="UP000564644">
    <property type="component" value="Unassembled WGS sequence"/>
</dbReference>
<comment type="catalytic activity">
    <reaction evidence="1">
        <text>Hydrolysis of terminal, non-reducing beta-D-glucosyl residues with release of beta-D-glucose.</text>
        <dbReference type="EC" id="3.2.1.21"/>
    </reaction>
</comment>
<dbReference type="Pfam" id="PF01915">
    <property type="entry name" value="Glyco_hydro_3_C"/>
    <property type="match status" value="1"/>
</dbReference>
<dbReference type="PANTHER" id="PTHR30620">
    <property type="entry name" value="PERIPLASMIC BETA-GLUCOSIDASE-RELATED"/>
    <property type="match status" value="1"/>
</dbReference>
<dbReference type="InterPro" id="IPR017853">
    <property type="entry name" value="GH"/>
</dbReference>
<keyword evidence="4" id="KW-0732">Signal</keyword>
<evidence type="ECO:0000256" key="4">
    <source>
        <dbReference type="ARBA" id="ARBA00022729"/>
    </source>
</evidence>
<dbReference type="InterPro" id="IPR013783">
    <property type="entry name" value="Ig-like_fold"/>
</dbReference>
<accession>A0A7X0W028</accession>
<dbReference type="Gene3D" id="2.60.40.10">
    <property type="entry name" value="Immunoglobulins"/>
    <property type="match status" value="1"/>
</dbReference>
<dbReference type="InterPro" id="IPR026891">
    <property type="entry name" value="Fn3-like"/>
</dbReference>
<dbReference type="EMBL" id="JACJVO010000034">
    <property type="protein sequence ID" value="MBB6734618.1"/>
    <property type="molecule type" value="Genomic_DNA"/>
</dbReference>
<reference evidence="8 9" key="1">
    <citation type="submission" date="2020-08" db="EMBL/GenBank/DDBJ databases">
        <title>Cohnella phylogeny.</title>
        <authorList>
            <person name="Dunlap C."/>
        </authorList>
    </citation>
    <scope>NUCLEOTIDE SEQUENCE [LARGE SCALE GENOMIC DNA]</scope>
    <source>
        <strain evidence="8 9">CBP 2801</strain>
    </source>
</reference>
<dbReference type="Gene3D" id="3.20.20.300">
    <property type="entry name" value="Glycoside hydrolase, family 3, N-terminal domain"/>
    <property type="match status" value="1"/>
</dbReference>
<organism evidence="8 9">
    <name type="scientific">Cohnella zeiphila</name>
    <dbReference type="NCBI Taxonomy" id="2761120"/>
    <lineage>
        <taxon>Bacteria</taxon>
        <taxon>Bacillati</taxon>
        <taxon>Bacillota</taxon>
        <taxon>Bacilli</taxon>
        <taxon>Bacillales</taxon>
        <taxon>Paenibacillaceae</taxon>
        <taxon>Cohnella</taxon>
    </lineage>
</organism>
<evidence type="ECO:0000256" key="5">
    <source>
        <dbReference type="ARBA" id="ARBA00022801"/>
    </source>
</evidence>
<keyword evidence="5 8" id="KW-0378">Hydrolase</keyword>
<dbReference type="InterPro" id="IPR002772">
    <property type="entry name" value="Glyco_hydro_3_C"/>
</dbReference>
<dbReference type="InterPro" id="IPR001764">
    <property type="entry name" value="Glyco_hydro_3_N"/>
</dbReference>
<dbReference type="PANTHER" id="PTHR30620:SF16">
    <property type="entry name" value="LYSOSOMAL BETA GLUCOSIDASE"/>
    <property type="match status" value="1"/>
</dbReference>